<keyword evidence="9" id="KW-1185">Reference proteome</keyword>
<evidence type="ECO:0000256" key="4">
    <source>
        <dbReference type="ARBA" id="ARBA00022833"/>
    </source>
</evidence>
<evidence type="ECO:0000313" key="9">
    <source>
        <dbReference type="Proteomes" id="UP000317494"/>
    </source>
</evidence>
<evidence type="ECO:0000313" key="7">
    <source>
        <dbReference type="EMBL" id="TPX41507.1"/>
    </source>
</evidence>
<dbReference type="InterPro" id="IPR004183">
    <property type="entry name" value="Xdiol_dOase_suB"/>
</dbReference>
<comment type="cofactor">
    <cofactor evidence="1">
        <name>Zn(2+)</name>
        <dbReference type="ChEBI" id="CHEBI:29105"/>
    </cofactor>
</comment>
<evidence type="ECO:0000256" key="1">
    <source>
        <dbReference type="ARBA" id="ARBA00001947"/>
    </source>
</evidence>
<dbReference type="Pfam" id="PF02900">
    <property type="entry name" value="LigB"/>
    <property type="match status" value="1"/>
</dbReference>
<dbReference type="PANTHER" id="PTHR30096">
    <property type="entry name" value="4,5-DOPA DIOXYGENASE EXTRADIOL-LIKE PROTEIN"/>
    <property type="match status" value="1"/>
</dbReference>
<dbReference type="OrthoDB" id="7396853at2759"/>
<gene>
    <name evidence="7" type="ORF">SeLEV6574_g06053</name>
    <name evidence="8" type="ORF">SeMB42_g04014</name>
</gene>
<feature type="domain" description="Extradiol ring-cleavage dioxygenase class III enzyme subunit B" evidence="6">
    <location>
        <begin position="6"/>
        <end position="264"/>
    </location>
</feature>
<dbReference type="PIRSF" id="PIRSF006157">
    <property type="entry name" value="Doxgns_DODA"/>
    <property type="match status" value="1"/>
</dbReference>
<protein>
    <recommendedName>
        <fullName evidence="6">Extradiol ring-cleavage dioxygenase class III enzyme subunit B domain-containing protein</fullName>
    </recommendedName>
</protein>
<dbReference type="EMBL" id="QEAN01000154">
    <property type="protein sequence ID" value="TPX45418.1"/>
    <property type="molecule type" value="Genomic_DNA"/>
</dbReference>
<evidence type="ECO:0000256" key="2">
    <source>
        <dbReference type="ARBA" id="ARBA00007581"/>
    </source>
</evidence>
<dbReference type="EMBL" id="QEAM01000317">
    <property type="protein sequence ID" value="TPX41507.1"/>
    <property type="molecule type" value="Genomic_DNA"/>
</dbReference>
<name>A0A507CQT2_9FUNG</name>
<comment type="similarity">
    <text evidence="2">Belongs to the DODA-type extradiol aromatic ring-opening dioxygenase family.</text>
</comment>
<keyword evidence="4" id="KW-0862">Zinc</keyword>
<dbReference type="CDD" id="cd07363">
    <property type="entry name" value="45_DOPA_Dioxygenase"/>
    <property type="match status" value="1"/>
</dbReference>
<evidence type="ECO:0000259" key="6">
    <source>
        <dbReference type="Pfam" id="PF02900"/>
    </source>
</evidence>
<dbReference type="Proteomes" id="UP000317494">
    <property type="component" value="Unassembled WGS sequence"/>
</dbReference>
<dbReference type="GO" id="GO:0016702">
    <property type="term" value="F:oxidoreductase activity, acting on single donors with incorporation of molecular oxygen, incorporation of two atoms of oxygen"/>
    <property type="evidence" value="ECO:0007669"/>
    <property type="project" value="UniProtKB-ARBA"/>
</dbReference>
<keyword evidence="3" id="KW-0479">Metal-binding</keyword>
<evidence type="ECO:0000256" key="3">
    <source>
        <dbReference type="ARBA" id="ARBA00022723"/>
    </source>
</evidence>
<dbReference type="PANTHER" id="PTHR30096:SF0">
    <property type="entry name" value="4,5-DOPA DIOXYGENASE EXTRADIOL-LIKE PROTEIN"/>
    <property type="match status" value="1"/>
</dbReference>
<dbReference type="GO" id="GO:0008270">
    <property type="term" value="F:zinc ion binding"/>
    <property type="evidence" value="ECO:0007669"/>
    <property type="project" value="InterPro"/>
</dbReference>
<dbReference type="VEuPathDB" id="FungiDB:SeMB42_g04014"/>
<keyword evidence="5" id="KW-0560">Oxidoreductase</keyword>
<accession>A0A507CQT2</accession>
<proteinExistence type="inferred from homology"/>
<evidence type="ECO:0000256" key="5">
    <source>
        <dbReference type="ARBA" id="ARBA00023002"/>
    </source>
</evidence>
<comment type="caution">
    <text evidence="7">The sequence shown here is derived from an EMBL/GenBank/DDBJ whole genome shotgun (WGS) entry which is preliminary data.</text>
</comment>
<evidence type="ECO:0000313" key="10">
    <source>
        <dbReference type="Proteomes" id="UP000320475"/>
    </source>
</evidence>
<sequence>MGRIPTIFVSHGSPMMAEHPSENDKETQEFFESLGEDLLAWGVQGVVCISAHWQEKSHAGKPPRVAVTSTRHPELIYDFYGFPDHLYKIKYNGQGNSNLAKKVQKAIQSQNLTCDLDDRRGFDHGAWVPLKLMFPDTNAQNESQVPIVQLSLSSTLDPEFHVAVGKALQPLRDQGILILGSGGAVHNLRELFGPKQQWSSAFIAALTDAMKSHGEVRREAASSLTKLPIFRQAHPTSEHFMPVAVVIGTAHDDENATVIHDVYPKYAPNFALHAYKIGA</sequence>
<reference evidence="9 10" key="1">
    <citation type="journal article" date="2019" name="Sci. Rep.">
        <title>Comparative genomics of chytrid fungi reveal insights into the obligate biotrophic and pathogenic lifestyle of Synchytrium endobioticum.</title>
        <authorList>
            <person name="van de Vossenberg B.T.L.H."/>
            <person name="Warris S."/>
            <person name="Nguyen H.D.T."/>
            <person name="van Gent-Pelzer M.P.E."/>
            <person name="Joly D.L."/>
            <person name="van de Geest H.C."/>
            <person name="Bonants P.J.M."/>
            <person name="Smith D.S."/>
            <person name="Levesque C.A."/>
            <person name="van der Lee T.A.J."/>
        </authorList>
    </citation>
    <scope>NUCLEOTIDE SEQUENCE [LARGE SCALE GENOMIC DNA]</scope>
    <source>
        <strain evidence="7 10">LEV6574</strain>
        <strain evidence="8 9">MB42</strain>
    </source>
</reference>
<dbReference type="GO" id="GO:0008198">
    <property type="term" value="F:ferrous iron binding"/>
    <property type="evidence" value="ECO:0007669"/>
    <property type="project" value="InterPro"/>
</dbReference>
<dbReference type="STRING" id="286115.A0A507CQT2"/>
<evidence type="ECO:0000313" key="8">
    <source>
        <dbReference type="EMBL" id="TPX45418.1"/>
    </source>
</evidence>
<dbReference type="SUPFAM" id="SSF53213">
    <property type="entry name" value="LigB-like"/>
    <property type="match status" value="1"/>
</dbReference>
<organism evidence="7 10">
    <name type="scientific">Synchytrium endobioticum</name>
    <dbReference type="NCBI Taxonomy" id="286115"/>
    <lineage>
        <taxon>Eukaryota</taxon>
        <taxon>Fungi</taxon>
        <taxon>Fungi incertae sedis</taxon>
        <taxon>Chytridiomycota</taxon>
        <taxon>Chytridiomycota incertae sedis</taxon>
        <taxon>Chytridiomycetes</taxon>
        <taxon>Synchytriales</taxon>
        <taxon>Synchytriaceae</taxon>
        <taxon>Synchytrium</taxon>
    </lineage>
</organism>
<dbReference type="AlphaFoldDB" id="A0A507CQT2"/>
<dbReference type="Gene3D" id="3.40.830.10">
    <property type="entry name" value="LigB-like"/>
    <property type="match status" value="1"/>
</dbReference>
<dbReference type="InterPro" id="IPR014436">
    <property type="entry name" value="Extradiol_dOase_DODA"/>
</dbReference>
<dbReference type="Proteomes" id="UP000320475">
    <property type="component" value="Unassembled WGS sequence"/>
</dbReference>